<dbReference type="SUPFAM" id="SSF55785">
    <property type="entry name" value="PYP-like sensor domain (PAS domain)"/>
    <property type="match status" value="1"/>
</dbReference>
<dbReference type="NCBIfam" id="TIGR00254">
    <property type="entry name" value="GGDEF"/>
    <property type="match status" value="1"/>
</dbReference>
<dbReference type="NCBIfam" id="TIGR00229">
    <property type="entry name" value="sensory_box"/>
    <property type="match status" value="1"/>
</dbReference>
<dbReference type="Gene3D" id="3.30.450.20">
    <property type="entry name" value="PAS domain"/>
    <property type="match status" value="1"/>
</dbReference>
<dbReference type="InterPro" id="IPR013655">
    <property type="entry name" value="PAS_fold_3"/>
</dbReference>
<name>A0ABS3FZ32_9CYAN</name>
<dbReference type="InterPro" id="IPR052155">
    <property type="entry name" value="Biofilm_reg_signaling"/>
</dbReference>
<dbReference type="Pfam" id="PF00990">
    <property type="entry name" value="GGDEF"/>
    <property type="match status" value="1"/>
</dbReference>
<dbReference type="SUPFAM" id="SSF55073">
    <property type="entry name" value="Nucleotide cyclase"/>
    <property type="match status" value="1"/>
</dbReference>
<feature type="domain" description="EAL" evidence="4">
    <location>
        <begin position="997"/>
        <end position="1253"/>
    </location>
</feature>
<dbReference type="SMART" id="SM00267">
    <property type="entry name" value="GGDEF"/>
    <property type="match status" value="1"/>
</dbReference>
<dbReference type="InterPro" id="IPR001610">
    <property type="entry name" value="PAC"/>
</dbReference>
<dbReference type="InterPro" id="IPR000014">
    <property type="entry name" value="PAS"/>
</dbReference>
<dbReference type="PANTHER" id="PTHR44757:SF2">
    <property type="entry name" value="BIOFILM ARCHITECTURE MAINTENANCE PROTEIN MBAA"/>
    <property type="match status" value="1"/>
</dbReference>
<dbReference type="Pfam" id="PF01590">
    <property type="entry name" value="GAF"/>
    <property type="match status" value="1"/>
</dbReference>
<dbReference type="CDD" id="cd00130">
    <property type="entry name" value="PAS"/>
    <property type="match status" value="2"/>
</dbReference>
<dbReference type="InterPro" id="IPR001633">
    <property type="entry name" value="EAL_dom"/>
</dbReference>
<dbReference type="CDD" id="cd01949">
    <property type="entry name" value="GGDEF"/>
    <property type="match status" value="1"/>
</dbReference>
<dbReference type="PROSITE" id="PS50887">
    <property type="entry name" value="GGDEF"/>
    <property type="match status" value="1"/>
</dbReference>
<accession>A0ABS3FZ32</accession>
<dbReference type="SUPFAM" id="SSF55781">
    <property type="entry name" value="GAF domain-like"/>
    <property type="match status" value="1"/>
</dbReference>
<keyword evidence="2" id="KW-0812">Transmembrane</keyword>
<proteinExistence type="predicted"/>
<dbReference type="PROSITE" id="PS50883">
    <property type="entry name" value="EAL"/>
    <property type="match status" value="1"/>
</dbReference>
<reference evidence="6 7" key="1">
    <citation type="submission" date="2021-03" db="EMBL/GenBank/DDBJ databases">
        <title>Metabolic Capacity of the Antarctic Cyanobacterium Phormidium pseudopriestleyi that Sustains Oxygenic Photosynthesis in the Presence of Hydrogen Sulfide.</title>
        <authorList>
            <person name="Lumian J.E."/>
            <person name="Jungblut A.D."/>
            <person name="Dillon M.L."/>
            <person name="Hawes I."/>
            <person name="Doran P.T."/>
            <person name="Mackey T.J."/>
            <person name="Dick G.J."/>
            <person name="Grettenberger C.L."/>
            <person name="Sumner D.Y."/>
        </authorList>
    </citation>
    <scope>NUCLEOTIDE SEQUENCE [LARGE SCALE GENOMIC DNA]</scope>
    <source>
        <strain evidence="6 7">FRX01</strain>
    </source>
</reference>
<dbReference type="SMART" id="SM00091">
    <property type="entry name" value="PAS"/>
    <property type="match status" value="2"/>
</dbReference>
<evidence type="ECO:0000256" key="1">
    <source>
        <dbReference type="SAM" id="Coils"/>
    </source>
</evidence>
<dbReference type="Gene3D" id="3.30.450.40">
    <property type="match status" value="1"/>
</dbReference>
<evidence type="ECO:0000313" key="6">
    <source>
        <dbReference type="EMBL" id="MBO0351881.1"/>
    </source>
</evidence>
<dbReference type="InterPro" id="IPR035919">
    <property type="entry name" value="EAL_sf"/>
</dbReference>
<comment type="caution">
    <text evidence="6">The sequence shown here is derived from an EMBL/GenBank/DDBJ whole genome shotgun (WGS) entry which is preliminary data.</text>
</comment>
<keyword evidence="1" id="KW-0175">Coiled coil</keyword>
<dbReference type="SMART" id="SM00052">
    <property type="entry name" value="EAL"/>
    <property type="match status" value="1"/>
</dbReference>
<dbReference type="SMART" id="SM00065">
    <property type="entry name" value="GAF"/>
    <property type="match status" value="1"/>
</dbReference>
<feature type="transmembrane region" description="Helical" evidence="2">
    <location>
        <begin position="304"/>
        <end position="327"/>
    </location>
</feature>
<gene>
    <name evidence="6" type="ORF">J0895_22920</name>
</gene>
<dbReference type="EMBL" id="JAFLQW010000599">
    <property type="protein sequence ID" value="MBO0351881.1"/>
    <property type="molecule type" value="Genomic_DNA"/>
</dbReference>
<keyword evidence="2" id="KW-1133">Transmembrane helix</keyword>
<dbReference type="InterPro" id="IPR000160">
    <property type="entry name" value="GGDEF_dom"/>
</dbReference>
<evidence type="ECO:0000256" key="2">
    <source>
        <dbReference type="SAM" id="Phobius"/>
    </source>
</evidence>
<dbReference type="PANTHER" id="PTHR44757">
    <property type="entry name" value="DIGUANYLATE CYCLASE DGCP"/>
    <property type="match status" value="1"/>
</dbReference>
<dbReference type="InterPro" id="IPR043128">
    <property type="entry name" value="Rev_trsase/Diguanyl_cyclase"/>
</dbReference>
<evidence type="ECO:0000313" key="7">
    <source>
        <dbReference type="Proteomes" id="UP000664844"/>
    </source>
</evidence>
<feature type="coiled-coil region" evidence="1">
    <location>
        <begin position="332"/>
        <end position="369"/>
    </location>
</feature>
<evidence type="ECO:0000259" key="3">
    <source>
        <dbReference type="PROSITE" id="PS50113"/>
    </source>
</evidence>
<evidence type="ECO:0000259" key="4">
    <source>
        <dbReference type="PROSITE" id="PS50883"/>
    </source>
</evidence>
<keyword evidence="7" id="KW-1185">Reference proteome</keyword>
<feature type="transmembrane region" description="Helical" evidence="2">
    <location>
        <begin position="23"/>
        <end position="46"/>
    </location>
</feature>
<protein>
    <submittedName>
        <fullName evidence="6">EAL domain-containing protein</fullName>
    </submittedName>
</protein>
<dbReference type="InterPro" id="IPR029016">
    <property type="entry name" value="GAF-like_dom_sf"/>
</dbReference>
<dbReference type="SUPFAM" id="SSF141868">
    <property type="entry name" value="EAL domain-like"/>
    <property type="match status" value="1"/>
</dbReference>
<evidence type="ECO:0000259" key="5">
    <source>
        <dbReference type="PROSITE" id="PS50887"/>
    </source>
</evidence>
<dbReference type="Proteomes" id="UP000664844">
    <property type="component" value="Unassembled WGS sequence"/>
</dbReference>
<keyword evidence="2" id="KW-0472">Membrane</keyword>
<dbReference type="CDD" id="cd01948">
    <property type="entry name" value="EAL"/>
    <property type="match status" value="1"/>
</dbReference>
<dbReference type="InterPro" id="IPR035965">
    <property type="entry name" value="PAS-like_dom_sf"/>
</dbReference>
<dbReference type="PROSITE" id="PS50113">
    <property type="entry name" value="PAC"/>
    <property type="match status" value="1"/>
</dbReference>
<feature type="domain" description="PAC" evidence="3">
    <location>
        <begin position="619"/>
        <end position="671"/>
    </location>
</feature>
<dbReference type="InterPro" id="IPR029787">
    <property type="entry name" value="Nucleotide_cyclase"/>
</dbReference>
<sequence>MLFQRWALTVANGNLSGRLRRSLVVYTALGMLSIGAIISIVSIGFLSHHLNQDRQQQVLLAAQTKSQALEQYFLQVTEIAEQLSRDNTIETSSQSLGVDLTVGLPLSSPLLVEVLQQAPKIAGITQIDRQGEVMAQLGMGIPRALWPESVGDTPEKISFQPVQVGNPSYLLVSVARVNPPSPEPQGTDLFLFTVSEIERNLQEFVAAGQSLEIALARVNNARIDRLLPFLAYTNEAGLMPLGPNTQLSVFRNKNMTHQRSVQFLNTTFPGSEAVAVAPIKSSNWVVLVQLSSNHLEAGIRQMQLLVGVTVVLLLLGTGVIALLLYPLTRPILIHADQLEQQLQANMASLERELQERKRTERLLAAHARESAVIAGLGQWALAGMEVMSLIEKAAEEVIHTLDSDCCGLWELLPDRQELVLKSGAGCCQDAFGSVTMGVNTESQEGYTLLVNEPILSPNFQEETRFTPSPFLLEIDIASSITVLVHGQTGPYGVLAAYSTERDQFDVEDVHFLQAIANVLAAAIDRQKRERALCESEERYALAVAGANDGLWDWNLITNRVYFSPRWKSLLGYQVENGEKISEHNSVCFPEEWFSRVHPDDIDPLKQAIADHLAGVTPHFKSEHRILDVQGQYRWMLSRGLAVRDREGNPYRMAGSQTDISDRKATEEANIRLAAFPKYNPNPVLACDFQGEIVYVNPTTERVLEELRLGLVTGFLPRNHRELVVNSLKRGKSGWQVERFVQDRLFYWLYHPIHSLNIVHIHVMDITDRQKAQDTLRHEALHDSLTGLPNRAFFLNRLTSALSRAKVQLDYQFAVIFLDLDRFKVVNDSLGHFIGDCLLVALAKRLQNSVGSGDILARFGGDEFTILVEHIPDIETAITLAEKIQTELISPFNLKGYEVFTSASIGIAPSKLGYDRPEDLLRDADIAMYRAKARGKARYEVFDSQMLENAIAQLNLENDLRRSILKNGELTLQAHAPQFFPKKITESTPHLVIPDPLSLEEKTDSQPNLEPADFLLHYQPIVALDTGLISGFEALVRWQHPERGLVFPGEFIPVAEETGLILPLGEWVLREACLQMQQWHEQFKTPEPLSISVNLSGQQLGQLDLLARIDRILEETHLDPSSLKLEITESVLMENAALAAELLEQLRSRNIHLCIDDFGTGYSSLSHLAQFPINTLKIDKSFVMGMDGDNESSEIVRAIATLAHNLGMYVTAEGVEKEEHLVQLWSLHCDYGQGYFFSRGLDRVAAQKLLEQSPRW</sequence>
<dbReference type="Gene3D" id="3.20.20.450">
    <property type="entry name" value="EAL domain"/>
    <property type="match status" value="1"/>
</dbReference>
<organism evidence="6 7">
    <name type="scientific">Phormidium pseudopriestleyi FRX01</name>
    <dbReference type="NCBI Taxonomy" id="1759528"/>
    <lineage>
        <taxon>Bacteria</taxon>
        <taxon>Bacillati</taxon>
        <taxon>Cyanobacteriota</taxon>
        <taxon>Cyanophyceae</taxon>
        <taxon>Oscillatoriophycideae</taxon>
        <taxon>Oscillatoriales</taxon>
        <taxon>Oscillatoriaceae</taxon>
        <taxon>Phormidium</taxon>
    </lineage>
</organism>
<dbReference type="Pfam" id="PF00563">
    <property type="entry name" value="EAL"/>
    <property type="match status" value="1"/>
</dbReference>
<dbReference type="Gene3D" id="3.30.70.270">
    <property type="match status" value="1"/>
</dbReference>
<feature type="domain" description="GGDEF" evidence="5">
    <location>
        <begin position="810"/>
        <end position="943"/>
    </location>
</feature>
<dbReference type="InterPro" id="IPR000700">
    <property type="entry name" value="PAS-assoc_C"/>
</dbReference>
<dbReference type="InterPro" id="IPR003018">
    <property type="entry name" value="GAF"/>
</dbReference>
<dbReference type="SMART" id="SM00086">
    <property type="entry name" value="PAC"/>
    <property type="match status" value="1"/>
</dbReference>
<dbReference type="Pfam" id="PF08447">
    <property type="entry name" value="PAS_3"/>
    <property type="match status" value="1"/>
</dbReference>